<dbReference type="PROSITE" id="PS51257">
    <property type="entry name" value="PROKAR_LIPOPROTEIN"/>
    <property type="match status" value="1"/>
</dbReference>
<organism evidence="2 3">
    <name type="scientific">Pelagicoccus albus</name>
    <dbReference type="NCBI Taxonomy" id="415222"/>
    <lineage>
        <taxon>Bacteria</taxon>
        <taxon>Pseudomonadati</taxon>
        <taxon>Verrucomicrobiota</taxon>
        <taxon>Opitutia</taxon>
        <taxon>Puniceicoccales</taxon>
        <taxon>Pelagicoccaceae</taxon>
        <taxon>Pelagicoccus</taxon>
    </lineage>
</organism>
<comment type="caution">
    <text evidence="2">The sequence shown here is derived from an EMBL/GenBank/DDBJ whole genome shotgun (WGS) entry which is preliminary data.</text>
</comment>
<dbReference type="EMBL" id="JACHVC010000013">
    <property type="protein sequence ID" value="MBC2607752.1"/>
    <property type="molecule type" value="Genomic_DNA"/>
</dbReference>
<accession>A0A7X1B8P3</accession>
<evidence type="ECO:0000256" key="1">
    <source>
        <dbReference type="SAM" id="SignalP"/>
    </source>
</evidence>
<reference evidence="2 3" key="1">
    <citation type="submission" date="2020-07" db="EMBL/GenBank/DDBJ databases">
        <authorList>
            <person name="Feng X."/>
        </authorList>
    </citation>
    <scope>NUCLEOTIDE SEQUENCE [LARGE SCALE GENOMIC DNA]</scope>
    <source>
        <strain evidence="2 3">JCM23202</strain>
    </source>
</reference>
<proteinExistence type="predicted"/>
<protein>
    <submittedName>
        <fullName evidence="2">Uncharacterized protein</fullName>
    </submittedName>
</protein>
<keyword evidence="3" id="KW-1185">Reference proteome</keyword>
<gene>
    <name evidence="2" type="ORF">H5P27_16990</name>
</gene>
<name>A0A7X1B8P3_9BACT</name>
<dbReference type="Proteomes" id="UP000526501">
    <property type="component" value="Unassembled WGS sequence"/>
</dbReference>
<feature type="signal peptide" evidence="1">
    <location>
        <begin position="1"/>
        <end position="20"/>
    </location>
</feature>
<feature type="chain" id="PRO_5030578155" evidence="1">
    <location>
        <begin position="21"/>
        <end position="461"/>
    </location>
</feature>
<dbReference type="AlphaFoldDB" id="A0A7X1B8P3"/>
<sequence length="461" mass="51523">MKKKLAGRSLLFSVAALALSACSDQRQEPAPETAVVDEVRTEKEAKERFLSGINWETHPEARATLYRDLLNKNDAVGELNSDSVHHSMQYEWFTLIDYEPGAYFRHPVAYAFLSYLEPELSMTSARHLPTVNYQPAWPNVAALLADEHIFYAESWLDTATTRSPESIVKYQASDWPPRMMADQCKNERRAYAVLIHNLEDLESSPETVANLEMMSEALRANGYSVHQFVQDPATGEQVDFLNLASPRGAGIRRLMNIVNIHVDLNDCCEQLIVYITGETTLSKTGYREEVALDLPFPYEGTDRSRDAEKKFYPEDLATFLSNLRTCHLNIIVDTNNAACFADDLLKIPNTESVLTACEENEYTYSSAVEKLSDTFQDPFGLDQGEQGSEFTSSVAKALFVSAASHKDGDAPPSAALLLKDAFESVKLYDLGFLGNTTNPQLQGRTMDSDCPCGIDLKEDKF</sequence>
<evidence type="ECO:0000313" key="3">
    <source>
        <dbReference type="Proteomes" id="UP000526501"/>
    </source>
</evidence>
<dbReference type="RefSeq" id="WP_185661619.1">
    <property type="nucleotide sequence ID" value="NZ_CAWPOO010000013.1"/>
</dbReference>
<keyword evidence="1" id="KW-0732">Signal</keyword>
<evidence type="ECO:0000313" key="2">
    <source>
        <dbReference type="EMBL" id="MBC2607752.1"/>
    </source>
</evidence>